<reference evidence="1 2" key="1">
    <citation type="submission" date="2017-10" db="EMBL/GenBank/DDBJ databases">
        <title>Resolving the taxonomy of Roseburia spp., Eubacterium rectale and Agathobacter spp. through phylogenomic analysis.</title>
        <authorList>
            <person name="Sheridan P.O."/>
            <person name="Walker A.W."/>
            <person name="Duncan S.H."/>
            <person name="Scott K.P."/>
            <person name="Toole P.W.O."/>
            <person name="Luis P."/>
            <person name="Flint H.J."/>
        </authorList>
    </citation>
    <scope>NUCLEOTIDE SEQUENCE [LARGE SCALE GENOMIC DNA]</scope>
    <source>
        <strain evidence="1 2">JK623</strain>
    </source>
</reference>
<comment type="caution">
    <text evidence="1">The sequence shown here is derived from an EMBL/GenBank/DDBJ whole genome shotgun (WGS) entry which is preliminary data.</text>
</comment>
<dbReference type="Proteomes" id="UP000224563">
    <property type="component" value="Unassembled WGS sequence"/>
</dbReference>
<gene>
    <name evidence="1" type="ORF">CSX02_08030</name>
</gene>
<evidence type="ECO:0000313" key="1">
    <source>
        <dbReference type="EMBL" id="PHU37404.1"/>
    </source>
</evidence>
<proteinExistence type="predicted"/>
<organism evidence="1 2">
    <name type="scientific">Agathobacter ruminis</name>
    <dbReference type="NCBI Taxonomy" id="1712665"/>
    <lineage>
        <taxon>Bacteria</taxon>
        <taxon>Bacillati</taxon>
        <taxon>Bacillota</taxon>
        <taxon>Clostridia</taxon>
        <taxon>Lachnospirales</taxon>
        <taxon>Lachnospiraceae</taxon>
        <taxon>Agathobacter</taxon>
    </lineage>
</organism>
<accession>A0A2G3E2B9</accession>
<dbReference type="EMBL" id="PDYG01000056">
    <property type="protein sequence ID" value="PHU37404.1"/>
    <property type="molecule type" value="Genomic_DNA"/>
</dbReference>
<evidence type="ECO:0000313" key="2">
    <source>
        <dbReference type="Proteomes" id="UP000224563"/>
    </source>
</evidence>
<reference evidence="1 2" key="2">
    <citation type="submission" date="2017-10" db="EMBL/GenBank/DDBJ databases">
        <authorList>
            <person name="Banno H."/>
            <person name="Chua N.-H."/>
        </authorList>
    </citation>
    <scope>NUCLEOTIDE SEQUENCE [LARGE SCALE GENOMIC DNA]</scope>
    <source>
        <strain evidence="1 2">JK623</strain>
    </source>
</reference>
<keyword evidence="2" id="KW-1185">Reference proteome</keyword>
<protein>
    <submittedName>
        <fullName evidence="1">Uncharacterized protein</fullName>
    </submittedName>
</protein>
<dbReference type="RefSeq" id="WP_099386286.1">
    <property type="nucleotide sequence ID" value="NZ_JANSWH010000047.1"/>
</dbReference>
<sequence length="123" mass="13751">MKNKSKKKTITITSGWFIMAASELSVAEIKSLIPHEFDVEIWLEAGVLEVIIGEKCSMDIEAIECDLRDDFSNAFLREHHITHLFYVSFPQSGHEAAMQILSAISNGIDGFVCADSEDFMPVL</sequence>
<dbReference type="AlphaFoldDB" id="A0A2G3E2B9"/>
<name>A0A2G3E2B9_9FIRM</name>